<comment type="caution">
    <text evidence="2">The sequence shown here is derived from an EMBL/GenBank/DDBJ whole genome shotgun (WGS) entry which is preliminary data.</text>
</comment>
<evidence type="ECO:0000256" key="1">
    <source>
        <dbReference type="SAM" id="MobiDB-lite"/>
    </source>
</evidence>
<sequence>MHCVPLVYCGFIFGARFSLNVRLISRCYCLIVSLSSLISATAAGFSGRSGSFTAHRAFPMVSSTAISSFAAPEAPPPPVVVVLATTDILPSVHTPLLSQQNIEGQPPALRPEPAQPAGPCSPAPLQPSTRSTTSSHPPPIPIIHRRSPTPVAQVARNGHLQVRPTSRAPTPAAAGPKRLLSVSPGSFQPNTMSPPATSSSPLPMLIEAPNGGASVIDNAAAGAEEEEEEEAEWDDLYVEVPILRRVCSPVVTQQFKYSRPVNSSHTALPKLMTMWSPEFYENWKRSVTAAVEFMVQPVCYGSQTEETKAAMRTAALAVQPLDDFENEWPLEWLFFLICKNLTQRVKPKTAQTASIQNTPEPPQRSRVIRYLNDGLFASVCSNAVIQPRRAFQQGHRPLLHRGIFPPRFARERARYDSFLMDEINYLARLGFYKIAPELHPIHPPTHALDDYDAINNIEYAHFLQTASCFNLDESAVGLIVRRFNSVNGIRRGDLQRLENNSTVCGACKCAFSRAGYNAHIRRGVCRNWHLPVAGIPLCSIDPL</sequence>
<reference evidence="2" key="1">
    <citation type="submission" date="2023-06" db="EMBL/GenBank/DDBJ databases">
        <authorList>
            <consortium name="Lawrence Berkeley National Laboratory"/>
            <person name="Ahrendt S."/>
            <person name="Sahu N."/>
            <person name="Indic B."/>
            <person name="Wong-Bajracharya J."/>
            <person name="Merenyi Z."/>
            <person name="Ke H.-M."/>
            <person name="Monk M."/>
            <person name="Kocsube S."/>
            <person name="Drula E."/>
            <person name="Lipzen A."/>
            <person name="Balint B."/>
            <person name="Henrissat B."/>
            <person name="Andreopoulos B."/>
            <person name="Martin F.M."/>
            <person name="Harder C.B."/>
            <person name="Rigling D."/>
            <person name="Ford K.L."/>
            <person name="Foster G.D."/>
            <person name="Pangilinan J."/>
            <person name="Papanicolaou A."/>
            <person name="Barry K."/>
            <person name="LaButti K."/>
            <person name="Viragh M."/>
            <person name="Koriabine M."/>
            <person name="Yan M."/>
            <person name="Riley R."/>
            <person name="Champramary S."/>
            <person name="Plett K.L."/>
            <person name="Tsai I.J."/>
            <person name="Slot J."/>
            <person name="Sipos G."/>
            <person name="Plett J."/>
            <person name="Nagy L.G."/>
            <person name="Grigoriev I.V."/>
        </authorList>
    </citation>
    <scope>NUCLEOTIDE SEQUENCE</scope>
    <source>
        <strain evidence="2">ICMP 16352</strain>
    </source>
</reference>
<evidence type="ECO:0000313" key="3">
    <source>
        <dbReference type="Proteomes" id="UP001175227"/>
    </source>
</evidence>
<dbReference type="Proteomes" id="UP001175227">
    <property type="component" value="Unassembled WGS sequence"/>
</dbReference>
<feature type="compositionally biased region" description="Low complexity" evidence="1">
    <location>
        <begin position="163"/>
        <end position="176"/>
    </location>
</feature>
<accession>A0AA39TLL0</accession>
<feature type="compositionally biased region" description="Polar residues" evidence="1">
    <location>
        <begin position="183"/>
        <end position="201"/>
    </location>
</feature>
<organism evidence="2 3">
    <name type="scientific">Armillaria novae-zelandiae</name>
    <dbReference type="NCBI Taxonomy" id="153914"/>
    <lineage>
        <taxon>Eukaryota</taxon>
        <taxon>Fungi</taxon>
        <taxon>Dikarya</taxon>
        <taxon>Basidiomycota</taxon>
        <taxon>Agaricomycotina</taxon>
        <taxon>Agaricomycetes</taxon>
        <taxon>Agaricomycetidae</taxon>
        <taxon>Agaricales</taxon>
        <taxon>Marasmiineae</taxon>
        <taxon>Physalacriaceae</taxon>
        <taxon>Armillaria</taxon>
    </lineage>
</organism>
<keyword evidence="3" id="KW-1185">Reference proteome</keyword>
<dbReference type="AlphaFoldDB" id="A0AA39TLL0"/>
<evidence type="ECO:0000313" key="2">
    <source>
        <dbReference type="EMBL" id="KAK0463332.1"/>
    </source>
</evidence>
<protein>
    <submittedName>
        <fullName evidence="2">Uncharacterized protein</fullName>
    </submittedName>
</protein>
<feature type="region of interest" description="Disordered" evidence="1">
    <location>
        <begin position="102"/>
        <end position="210"/>
    </location>
</feature>
<gene>
    <name evidence="2" type="ORF">IW261DRAFT_1575915</name>
</gene>
<proteinExistence type="predicted"/>
<name>A0AA39TLL0_9AGAR</name>
<dbReference type="EMBL" id="JAUEPR010000114">
    <property type="protein sequence ID" value="KAK0463332.1"/>
    <property type="molecule type" value="Genomic_DNA"/>
</dbReference>
<feature type="compositionally biased region" description="Pro residues" evidence="1">
    <location>
        <begin position="108"/>
        <end position="125"/>
    </location>
</feature>